<evidence type="ECO:0000256" key="21">
    <source>
        <dbReference type="RuleBase" id="RU000488"/>
    </source>
</evidence>
<dbReference type="PANTHER" id="PTHR46356">
    <property type="entry name" value="MITOCHONDRIAL 2-OXODICARBOXYLATE CARRIER"/>
    <property type="match status" value="1"/>
</dbReference>
<evidence type="ECO:0000256" key="4">
    <source>
        <dbReference type="ARBA" id="ARBA00022692"/>
    </source>
</evidence>
<evidence type="ECO:0000256" key="18">
    <source>
        <dbReference type="ARBA" id="ARBA00048920"/>
    </source>
</evidence>
<evidence type="ECO:0000256" key="14">
    <source>
        <dbReference type="ARBA" id="ARBA00047537"/>
    </source>
</evidence>
<dbReference type="InterPro" id="IPR002067">
    <property type="entry name" value="MCP"/>
</dbReference>
<feature type="repeat" description="Solcar" evidence="20">
    <location>
        <begin position="108"/>
        <end position="195"/>
    </location>
</feature>
<comment type="catalytic activity">
    <reaction evidence="14">
        <text>heptanedioate(in) + 2-oxoglutarate(out) = heptanedioate(out) + 2-oxoglutarate(in)</text>
        <dbReference type="Rhea" id="RHEA:71759"/>
        <dbReference type="ChEBI" id="CHEBI:16810"/>
        <dbReference type="ChEBI" id="CHEBI:36165"/>
    </reaction>
</comment>
<evidence type="ECO:0000256" key="15">
    <source>
        <dbReference type="ARBA" id="ARBA00048003"/>
    </source>
</evidence>
<organism evidence="22 23">
    <name type="scientific">Nesidiocoris tenuis</name>
    <dbReference type="NCBI Taxonomy" id="355587"/>
    <lineage>
        <taxon>Eukaryota</taxon>
        <taxon>Metazoa</taxon>
        <taxon>Ecdysozoa</taxon>
        <taxon>Arthropoda</taxon>
        <taxon>Hexapoda</taxon>
        <taxon>Insecta</taxon>
        <taxon>Pterygota</taxon>
        <taxon>Neoptera</taxon>
        <taxon>Paraneoptera</taxon>
        <taxon>Hemiptera</taxon>
        <taxon>Heteroptera</taxon>
        <taxon>Panheteroptera</taxon>
        <taxon>Cimicomorpha</taxon>
        <taxon>Miridae</taxon>
        <taxon>Dicyphina</taxon>
        <taxon>Nesidiocoris</taxon>
    </lineage>
</organism>
<comment type="catalytic activity">
    <reaction evidence="16">
        <text>L-2-aminoadipate(in) + 2-oxoglutarate(out) = L-2-aminoadipate(out) + 2-oxoglutarate(in)</text>
        <dbReference type="Rhea" id="RHEA:71747"/>
        <dbReference type="ChEBI" id="CHEBI:16810"/>
        <dbReference type="ChEBI" id="CHEBI:58672"/>
    </reaction>
</comment>
<proteinExistence type="inferred from homology"/>
<keyword evidence="9 20" id="KW-0472">Membrane</keyword>
<dbReference type="SUPFAM" id="SSF103506">
    <property type="entry name" value="Mitochondrial carrier"/>
    <property type="match status" value="1"/>
</dbReference>
<keyword evidence="23" id="KW-1185">Reference proteome</keyword>
<evidence type="ECO:0000256" key="17">
    <source>
        <dbReference type="ARBA" id="ARBA00048581"/>
    </source>
</evidence>
<comment type="function">
    <text evidence="13">Transports dicarboxylates across the inner membranes of mitochondria by a counter-exchange mechanism. Can transport 2-oxoadipate (2-oxohexanedioate), 2-oxoglutarate, adipate (hexanedioate), glutarate, and to a lesser extent, pimelate (heptanedioate), 2-oxopimelate (2-oxoheptanedioate), 2-aminoadipate (2-aminohexanedioate), oxaloacetate, and citrate. Plays a central role in catabolism of lysine, hydroxylysine, and tryptophan, by transporting common metabolite intermediates (such as 2-oxoadipate) into the mitochondria, where it is converted into acetyl-CoA and can enter the citric acid (TCA) cycle.</text>
</comment>
<accession>A0ABN7AML4</accession>
<evidence type="ECO:0000256" key="9">
    <source>
        <dbReference type="ARBA" id="ARBA00023136"/>
    </source>
</evidence>
<comment type="catalytic activity">
    <reaction evidence="17">
        <text>2-oxoheptanedioate(in) + 2-oxoglutarate(out) = 2-oxoheptanedioate(out) + 2-oxoglutarate(in)</text>
        <dbReference type="Rhea" id="RHEA:71755"/>
        <dbReference type="ChEBI" id="CHEBI:16810"/>
        <dbReference type="ChEBI" id="CHEBI:72701"/>
    </reaction>
</comment>
<keyword evidence="5" id="KW-0677">Repeat</keyword>
<comment type="subcellular location">
    <subcellularLocation>
        <location evidence="1">Mitochondrion inner membrane</location>
        <topology evidence="1">Multi-pass membrane protein</topology>
    </subcellularLocation>
</comment>
<evidence type="ECO:0000256" key="19">
    <source>
        <dbReference type="ARBA" id="ARBA00048998"/>
    </source>
</evidence>
<evidence type="ECO:0000256" key="11">
    <source>
        <dbReference type="ARBA" id="ARBA00039747"/>
    </source>
</evidence>
<evidence type="ECO:0000256" key="20">
    <source>
        <dbReference type="PROSITE-ProRule" id="PRU00282"/>
    </source>
</evidence>
<comment type="catalytic activity">
    <reaction evidence="18">
        <text>glutarate(in) + 2-oxoglutarate(out) = glutarate(out) + 2-oxoglutarate(in)</text>
        <dbReference type="Rhea" id="RHEA:71751"/>
        <dbReference type="ChEBI" id="CHEBI:16810"/>
        <dbReference type="ChEBI" id="CHEBI:30921"/>
    </reaction>
</comment>
<evidence type="ECO:0000256" key="7">
    <source>
        <dbReference type="ARBA" id="ARBA00022989"/>
    </source>
</evidence>
<reference evidence="22 23" key="1">
    <citation type="submission" date="2023-09" db="EMBL/GenBank/DDBJ databases">
        <title>Nesidiocoris tenuis whole genome shotgun sequence.</title>
        <authorList>
            <person name="Shibata T."/>
            <person name="Shimoda M."/>
            <person name="Kobayashi T."/>
            <person name="Uehara T."/>
        </authorList>
    </citation>
    <scope>NUCLEOTIDE SEQUENCE [LARGE SCALE GENOMIC DNA]</scope>
    <source>
        <strain evidence="22 23">Japan</strain>
    </source>
</reference>
<feature type="repeat" description="Solcar" evidence="20">
    <location>
        <begin position="205"/>
        <end position="294"/>
    </location>
</feature>
<dbReference type="PRINTS" id="PR00926">
    <property type="entry name" value="MITOCARRIER"/>
</dbReference>
<evidence type="ECO:0000256" key="10">
    <source>
        <dbReference type="ARBA" id="ARBA00036018"/>
    </source>
</evidence>
<evidence type="ECO:0000256" key="8">
    <source>
        <dbReference type="ARBA" id="ARBA00023128"/>
    </source>
</evidence>
<protein>
    <recommendedName>
        <fullName evidence="11">Mitochondrial 2-oxodicarboxylate carrier</fullName>
    </recommendedName>
    <alternativeName>
        <fullName evidence="12">Solute carrier family 25 member 21</fullName>
    </alternativeName>
</protein>
<dbReference type="InterPro" id="IPR018108">
    <property type="entry name" value="MCP_transmembrane"/>
</dbReference>
<dbReference type="Proteomes" id="UP001307889">
    <property type="component" value="Chromosome 4"/>
</dbReference>
<dbReference type="PANTHER" id="PTHR46356:SF1">
    <property type="entry name" value="MITOCHONDRIAL 2-OXODICARBOXYLATE CARRIER"/>
    <property type="match status" value="1"/>
</dbReference>
<evidence type="ECO:0000256" key="3">
    <source>
        <dbReference type="ARBA" id="ARBA00022448"/>
    </source>
</evidence>
<keyword evidence="3 21" id="KW-0813">Transport</keyword>
<gene>
    <name evidence="22" type="ORF">NTJ_06279</name>
</gene>
<evidence type="ECO:0000256" key="5">
    <source>
        <dbReference type="ARBA" id="ARBA00022737"/>
    </source>
</evidence>
<evidence type="ECO:0000256" key="16">
    <source>
        <dbReference type="ARBA" id="ARBA00048303"/>
    </source>
</evidence>
<name>A0ABN7AML4_9HEMI</name>
<comment type="catalytic activity">
    <reaction evidence="19">
        <text>hexanedioate(in) + 2-oxoglutarate(out) = hexanedioate(out) + 2-oxoglutarate(in)</text>
        <dbReference type="Rhea" id="RHEA:71743"/>
        <dbReference type="ChEBI" id="CHEBI:16810"/>
        <dbReference type="ChEBI" id="CHEBI:17128"/>
    </reaction>
</comment>
<keyword evidence="4 20" id="KW-0812">Transmembrane</keyword>
<evidence type="ECO:0000256" key="12">
    <source>
        <dbReference type="ARBA" id="ARBA00041874"/>
    </source>
</evidence>
<comment type="similarity">
    <text evidence="2 21">Belongs to the mitochondrial carrier (TC 2.A.29) family.</text>
</comment>
<feature type="repeat" description="Solcar" evidence="20">
    <location>
        <begin position="9"/>
        <end position="100"/>
    </location>
</feature>
<dbReference type="Gene3D" id="1.50.40.10">
    <property type="entry name" value="Mitochondrial carrier domain"/>
    <property type="match status" value="1"/>
</dbReference>
<evidence type="ECO:0000313" key="22">
    <source>
        <dbReference type="EMBL" id="BES93470.1"/>
    </source>
</evidence>
<dbReference type="EMBL" id="AP028912">
    <property type="protein sequence ID" value="BES93470.1"/>
    <property type="molecule type" value="Genomic_DNA"/>
</dbReference>
<comment type="catalytic activity">
    <reaction evidence="10">
        <text>2-oxoadipate(in) + 2-oxoglutarate(out) = 2-oxoadipate(out) + 2-oxoglutarate(in)</text>
        <dbReference type="Rhea" id="RHEA:71739"/>
        <dbReference type="ChEBI" id="CHEBI:16810"/>
        <dbReference type="ChEBI" id="CHEBI:57499"/>
    </reaction>
</comment>
<dbReference type="PROSITE" id="PS50920">
    <property type="entry name" value="SOLCAR"/>
    <property type="match status" value="3"/>
</dbReference>
<keyword evidence="6" id="KW-0999">Mitochondrion inner membrane</keyword>
<keyword evidence="8" id="KW-0496">Mitochondrion</keyword>
<evidence type="ECO:0000256" key="2">
    <source>
        <dbReference type="ARBA" id="ARBA00006375"/>
    </source>
</evidence>
<dbReference type="InterPro" id="IPR023395">
    <property type="entry name" value="MCP_dom_sf"/>
</dbReference>
<keyword evidence="7" id="KW-1133">Transmembrane helix</keyword>
<evidence type="ECO:0000256" key="13">
    <source>
        <dbReference type="ARBA" id="ARBA00046087"/>
    </source>
</evidence>
<evidence type="ECO:0000256" key="1">
    <source>
        <dbReference type="ARBA" id="ARBA00004448"/>
    </source>
</evidence>
<evidence type="ECO:0000313" key="23">
    <source>
        <dbReference type="Proteomes" id="UP001307889"/>
    </source>
</evidence>
<evidence type="ECO:0000256" key="6">
    <source>
        <dbReference type="ARBA" id="ARBA00022792"/>
    </source>
</evidence>
<dbReference type="InterPro" id="IPR051752">
    <property type="entry name" value="Mito_2-oxodicarb_carrier"/>
</dbReference>
<comment type="catalytic activity">
    <reaction evidence="15">
        <text>citrate(in) + 2-oxoglutarate(out) = citrate(out) + 2-oxoglutarate(in)</text>
        <dbReference type="Rhea" id="RHEA:71763"/>
        <dbReference type="ChEBI" id="CHEBI:16810"/>
        <dbReference type="ChEBI" id="CHEBI:16947"/>
    </reaction>
</comment>
<sequence>MADVKQFLKDASVQVGSGGCAGFVEVCIMHPLDVVKTRLQLQSHMQKNSPQYYSGIFDCLIKMRRHEGIYSFWKGILPPMIAETPKRAVKFVSFEQYKKLFMFGSPTPTPLTFSLAGAFAGFNEACFVNPFEVVKVSLQSDKTKMRQSTWKTTRNIIASEGFGARGLYRGLSATIYRNIIFNGIYFGFYHSMKDKVTSSTKDPRIALLGKLGLGFTSGVLGSCMNIPFDVAKSRIQGPQPVSGSIKYKSAGQTIVLIVREEGWRALYKGLLPKVMRLGPGGAIMLVVYEHVHTYLTSVIN</sequence>
<dbReference type="Pfam" id="PF00153">
    <property type="entry name" value="Mito_carr"/>
    <property type="match status" value="3"/>
</dbReference>